<comment type="caution">
    <text evidence="1">The sequence shown here is derived from an EMBL/GenBank/DDBJ whole genome shotgun (WGS) entry which is preliminary data.</text>
</comment>
<name>A0A5B7GA33_PORTR</name>
<gene>
    <name evidence="1" type="ORF">E2C01_047294</name>
</gene>
<dbReference type="Proteomes" id="UP000324222">
    <property type="component" value="Unassembled WGS sequence"/>
</dbReference>
<dbReference type="AlphaFoldDB" id="A0A5B7GA33"/>
<proteinExistence type="predicted"/>
<evidence type="ECO:0000313" key="1">
    <source>
        <dbReference type="EMBL" id="MPC53404.1"/>
    </source>
</evidence>
<sequence length="107" mass="12170">MVLRALCCVNLRLGYHTTSFIAFLLSADIPCLLISPHRTGRSMPDTQLYTSSSPFFLWGFKGVAQSRVGEEVELEGWGRTWSGWMRKGNRWMVEEGQGLDRREDKSG</sequence>
<protein>
    <submittedName>
        <fullName evidence="1">Uncharacterized protein</fullName>
    </submittedName>
</protein>
<accession>A0A5B7GA33</accession>
<evidence type="ECO:0000313" key="2">
    <source>
        <dbReference type="Proteomes" id="UP000324222"/>
    </source>
</evidence>
<dbReference type="EMBL" id="VSRR010011598">
    <property type="protein sequence ID" value="MPC53404.1"/>
    <property type="molecule type" value="Genomic_DNA"/>
</dbReference>
<organism evidence="1 2">
    <name type="scientific">Portunus trituberculatus</name>
    <name type="common">Swimming crab</name>
    <name type="synonym">Neptunus trituberculatus</name>
    <dbReference type="NCBI Taxonomy" id="210409"/>
    <lineage>
        <taxon>Eukaryota</taxon>
        <taxon>Metazoa</taxon>
        <taxon>Ecdysozoa</taxon>
        <taxon>Arthropoda</taxon>
        <taxon>Crustacea</taxon>
        <taxon>Multicrustacea</taxon>
        <taxon>Malacostraca</taxon>
        <taxon>Eumalacostraca</taxon>
        <taxon>Eucarida</taxon>
        <taxon>Decapoda</taxon>
        <taxon>Pleocyemata</taxon>
        <taxon>Brachyura</taxon>
        <taxon>Eubrachyura</taxon>
        <taxon>Portunoidea</taxon>
        <taxon>Portunidae</taxon>
        <taxon>Portuninae</taxon>
        <taxon>Portunus</taxon>
    </lineage>
</organism>
<keyword evidence="2" id="KW-1185">Reference proteome</keyword>
<reference evidence="1 2" key="1">
    <citation type="submission" date="2019-05" db="EMBL/GenBank/DDBJ databases">
        <title>Another draft genome of Portunus trituberculatus and its Hox gene families provides insights of decapod evolution.</title>
        <authorList>
            <person name="Jeong J.-H."/>
            <person name="Song I."/>
            <person name="Kim S."/>
            <person name="Choi T."/>
            <person name="Kim D."/>
            <person name="Ryu S."/>
            <person name="Kim W."/>
        </authorList>
    </citation>
    <scope>NUCLEOTIDE SEQUENCE [LARGE SCALE GENOMIC DNA]</scope>
    <source>
        <tissue evidence="1">Muscle</tissue>
    </source>
</reference>